<sequence>MGMSKTSSLTEQFITWLLLLIRWYVMIQFILPLSFIYDLLMVVRNEFVYTVGTAPRAHTRKVAAIQRQVREWAKG</sequence>
<name>A0AAN8IS33_TRICO</name>
<feature type="non-terminal residue" evidence="2">
    <location>
        <position position="75"/>
    </location>
</feature>
<dbReference type="Proteomes" id="UP001331761">
    <property type="component" value="Unassembled WGS sequence"/>
</dbReference>
<keyword evidence="3" id="KW-1185">Reference proteome</keyword>
<evidence type="ECO:0000256" key="1">
    <source>
        <dbReference type="SAM" id="Phobius"/>
    </source>
</evidence>
<accession>A0AAN8IS33</accession>
<dbReference type="EMBL" id="WIXE01003497">
    <property type="protein sequence ID" value="KAK5983896.1"/>
    <property type="molecule type" value="Genomic_DNA"/>
</dbReference>
<organism evidence="2 3">
    <name type="scientific">Trichostrongylus colubriformis</name>
    <name type="common">Black scour worm</name>
    <dbReference type="NCBI Taxonomy" id="6319"/>
    <lineage>
        <taxon>Eukaryota</taxon>
        <taxon>Metazoa</taxon>
        <taxon>Ecdysozoa</taxon>
        <taxon>Nematoda</taxon>
        <taxon>Chromadorea</taxon>
        <taxon>Rhabditida</taxon>
        <taxon>Rhabditina</taxon>
        <taxon>Rhabditomorpha</taxon>
        <taxon>Strongyloidea</taxon>
        <taxon>Trichostrongylidae</taxon>
        <taxon>Trichostrongylus</taxon>
    </lineage>
</organism>
<keyword evidence="1" id="KW-1133">Transmembrane helix</keyword>
<comment type="caution">
    <text evidence="2">The sequence shown here is derived from an EMBL/GenBank/DDBJ whole genome shotgun (WGS) entry which is preliminary data.</text>
</comment>
<proteinExistence type="predicted"/>
<dbReference type="AlphaFoldDB" id="A0AAN8IS33"/>
<keyword evidence="1" id="KW-0812">Transmembrane</keyword>
<keyword evidence="1" id="KW-0472">Membrane</keyword>
<feature type="transmembrane region" description="Helical" evidence="1">
    <location>
        <begin position="13"/>
        <end position="37"/>
    </location>
</feature>
<protein>
    <submittedName>
        <fullName evidence="2">Uncharacterized protein</fullName>
    </submittedName>
</protein>
<gene>
    <name evidence="2" type="ORF">GCK32_022114</name>
</gene>
<evidence type="ECO:0000313" key="2">
    <source>
        <dbReference type="EMBL" id="KAK5983896.1"/>
    </source>
</evidence>
<evidence type="ECO:0000313" key="3">
    <source>
        <dbReference type="Proteomes" id="UP001331761"/>
    </source>
</evidence>
<reference evidence="2 3" key="1">
    <citation type="submission" date="2019-10" db="EMBL/GenBank/DDBJ databases">
        <title>Assembly and Annotation for the nematode Trichostrongylus colubriformis.</title>
        <authorList>
            <person name="Martin J."/>
        </authorList>
    </citation>
    <scope>NUCLEOTIDE SEQUENCE [LARGE SCALE GENOMIC DNA]</scope>
    <source>
        <strain evidence="2">G859</strain>
        <tissue evidence="2">Whole worm</tissue>
    </source>
</reference>